<protein>
    <submittedName>
        <fullName evidence="3">Autotransporter outer membrane beta-barrel domain-containing protein</fullName>
    </submittedName>
</protein>
<dbReference type="Proteomes" id="UP001296720">
    <property type="component" value="Unassembled WGS sequence"/>
</dbReference>
<evidence type="ECO:0000313" key="3">
    <source>
        <dbReference type="EMBL" id="MBE4853166.1"/>
    </source>
</evidence>
<accession>A0ABR9Q2Z2</accession>
<dbReference type="NCBIfam" id="TIGR01414">
    <property type="entry name" value="autotrans_barl"/>
    <property type="match status" value="1"/>
</dbReference>
<dbReference type="InterPro" id="IPR005546">
    <property type="entry name" value="Autotransporte_beta"/>
</dbReference>
<dbReference type="InterPro" id="IPR036709">
    <property type="entry name" value="Autotransporte_beta_dom_sf"/>
</dbReference>
<evidence type="ECO:0000256" key="1">
    <source>
        <dbReference type="SAM" id="SignalP"/>
    </source>
</evidence>
<dbReference type="RefSeq" id="WP_193354926.1">
    <property type="nucleotide sequence ID" value="NZ_JADBRO010000002.1"/>
</dbReference>
<feature type="signal peptide" evidence="1">
    <location>
        <begin position="1"/>
        <end position="29"/>
    </location>
</feature>
<dbReference type="SUPFAM" id="SSF103515">
    <property type="entry name" value="Autotransporter"/>
    <property type="match status" value="1"/>
</dbReference>
<comment type="caution">
    <text evidence="3">The sequence shown here is derived from an EMBL/GenBank/DDBJ whole genome shotgun (WGS) entry which is preliminary data.</text>
</comment>
<evidence type="ECO:0000313" key="4">
    <source>
        <dbReference type="Proteomes" id="UP001296720"/>
    </source>
</evidence>
<feature type="domain" description="Autotransporter" evidence="2">
    <location>
        <begin position="1171"/>
        <end position="1459"/>
    </location>
</feature>
<feature type="chain" id="PRO_5045165353" evidence="1">
    <location>
        <begin position="30"/>
        <end position="1459"/>
    </location>
</feature>
<proteinExistence type="predicted"/>
<sequence>MTESFQLTKVAASMSMILGGSLMLAPSFANTCTTFSAAGTCGLTEYQMTSKLDPVPTAWYFTQPTQDAAINGQAKKQNIYFASGSSSRQASDVQQLRVDGADLSGYYINASKNGSAAITLANNAKVDWLEAGGATTHTKIIIDDSTLNGASTQVDYDKTARTPTFSKNYAKGYAIYLSAGDNGNTDIDIQNGSVINGKILAGGAGTHDITLRDSRIQGGSILLSSTKNDNTISVINSSIDTTGAVTATDNAINITNGSTPDKTHAVTIDNSRITGSVNIASTGSTNALSVKDSTISKTIQADGNAVTMKNGATTLLTLDNSEVSGHALLSGTGSITASLAQTRLHGNLTASKAAQVALEITASTLDGILDASAGSDAALNVTDSTLGNSDQADGTALSLKGEKTAVLTLSKSGVNGHTLLEGSESVSATLDNAQISGSLVASGAARTTLDITRSTVKGNIEAGQGSVDLHLTNSTLGGDVNLASDGQTASDVWLDNSRVAGHLYGGGAASTLHLAAMPTFEGAQFSRFGTLEVTGDTVLNGGFTNNNVGSALTVKGNTVTAPVRLSSGKLTFSHTRLVADTLALSSGASLDLTNHSQLQTRADQLFNAAASSTEPVKYNDTGARTHLTDSTLILTDAAYQLDYVKGVNGLLGQSQGNALVMLGTLKNPENASGTASVIDAAITGAVLANTQVTSAKNQLYIGAESAPSDQAIAVPTGFGASQLRFEGEGKPSVTIGNAQTLTLTGAAGALIEVAGAPQTPVAVAVNNGTLNLGVAAMQDVTAHLTGTVTIAPQGTMNVVAGDHTLTSGGTAAGIVSSGLLNVAHQATLHADVALQDQGQLAVTGALLAGQLTAAEASQIAVGDSTAAGSLMAERLDLQGARLFIDPAWTSGGTLADASRVASGGSEVNGRVTVGQNALLVLGDTSTAVAEARFADSGLRWGENAITAAVSIQAPQYLNAAQGGLRVDGALTGSSADRDAAFNRVDFADRSLLMLSTKEMTNGQAALNATDGRLSVADSAALYVADAKANQTYAVARGFSDVSIAGNGWQNENLLLNKLLTATTQERDGEVLVTTRARAAQDVLPGVVTAHALDRLIASGENSRTATQAGARYLSVAIDIPQASVEDVVSTVNSAAQIATAGGVQHNTWAAGSAAVDAVMERNSVANAALQPADTDASVWVHALYGNPRSSDLRAGNLSYGQDSSFYGLMMGGDKAWQTDRGTLRSGAAFHAGNGDSDSRGDVSATHNDFSFWGITLYQNWSQDRWNLTGDVSLTQTSSNVDQKQPGWMEAGGKLKANVDGMLFSAGVRGEYLIETNVMDIIPHAGVRYNQLTTDAFDTKNSQDERVFHTDKGTQTIWQFPVGVKVAKAFSLDSGWTLSPQADATVVAVSGDRESQNTLHTVGISASDTIRAEIMDDTAFNGQLGIKMQKRNMTFGVGYNVNASQHDTSQTVSATWSLAF</sequence>
<keyword evidence="1" id="KW-0732">Signal</keyword>
<dbReference type="EMBL" id="JADBRO010000002">
    <property type="protein sequence ID" value="MBE4853166.1"/>
    <property type="molecule type" value="Genomic_DNA"/>
</dbReference>
<gene>
    <name evidence="3" type="ORF">IM311_03695</name>
</gene>
<dbReference type="Gene3D" id="2.40.128.130">
    <property type="entry name" value="Autotransporter beta-domain"/>
    <property type="match status" value="1"/>
</dbReference>
<dbReference type="SMART" id="SM00869">
    <property type="entry name" value="Autotransporter"/>
    <property type="match status" value="1"/>
</dbReference>
<dbReference type="PROSITE" id="PS51208">
    <property type="entry name" value="AUTOTRANSPORTER"/>
    <property type="match status" value="1"/>
</dbReference>
<reference evidence="3 4" key="1">
    <citation type="submission" date="2020-10" db="EMBL/GenBank/DDBJ databases">
        <title>High risk of septic shock deaths with Enterobacter bugandensis among Enterobacter cloacae complex isolates that physiologically colonize newborns in neonatal intensive care unit bis.</title>
        <authorList>
            <person name="Girlich D."/>
            <person name="Ouzani S."/>
            <person name="Emeraud C."/>
            <person name="Bonnin R.A."/>
            <person name="Gauthier L."/>
            <person name="Le Sache N."/>
            <person name="Mokhtari M."/>
            <person name="Langlois I."/>
            <person name="Begasse C."/>
            <person name="Arangia N."/>
            <person name="Fournier S."/>
            <person name="Fortineau N."/>
            <person name="Naas T."/>
            <person name="Dortet L."/>
        </authorList>
    </citation>
    <scope>NUCLEOTIDE SEQUENCE [LARGE SCALE GENOMIC DNA]</scope>
    <source>
        <strain evidence="3 4">P40RS</strain>
    </source>
</reference>
<keyword evidence="4" id="KW-1185">Reference proteome</keyword>
<dbReference type="InterPro" id="IPR006315">
    <property type="entry name" value="OM_autotransptr_brl_dom"/>
</dbReference>
<name>A0ABR9Q2Z2_9ENTR</name>
<evidence type="ECO:0000259" key="2">
    <source>
        <dbReference type="PROSITE" id="PS51208"/>
    </source>
</evidence>
<organism evidence="3 4">
    <name type="scientific">Enterobacter pasteurii</name>
    <dbReference type="NCBI Taxonomy" id="3029761"/>
    <lineage>
        <taxon>Bacteria</taxon>
        <taxon>Pseudomonadati</taxon>
        <taxon>Pseudomonadota</taxon>
        <taxon>Gammaproteobacteria</taxon>
        <taxon>Enterobacterales</taxon>
        <taxon>Enterobacteriaceae</taxon>
        <taxon>Enterobacter</taxon>
        <taxon>Enterobacter cloacae complex</taxon>
    </lineage>
</organism>